<dbReference type="GO" id="GO:0000271">
    <property type="term" value="P:polysaccharide biosynthetic process"/>
    <property type="evidence" value="ECO:0007669"/>
    <property type="project" value="TreeGrafter"/>
</dbReference>
<sequence>MTTYDLPTREFLEVLTSVIGPAEKSTIALHEPNIGPHEHKMVAECLSSGWVSSVGEFITRFENQLSKITGAAHVIAIVNGTCALHLALHSVGIKPGDEVIIPSLSFVATANAVAHCGATPHFADSDPVTLGLDPIALRKHLASATTQQGDELINAKTGRRIGAIVPMHTFGHPMDIKELSLVAKEFGLPIVEDAAESLGSYVGKQHTGTFGVCGILSFNGNKTITTGGGGAILTNDESLAIKIRHLATTAKLPHEWEFMHDETAWNYRMPNINAALGCAQLDRLDEFLLNKRNLANKYDIALKSSESLEFVSEPKRTTSNYWLNTVRLKKPNLQTRNELLTDSRAKGYLCRPAWNLLHQLPMYENSPRAELPVAQVLLNSLINVPSSANLGL</sequence>
<dbReference type="InterPro" id="IPR015421">
    <property type="entry name" value="PyrdxlP-dep_Trfase_major"/>
</dbReference>
<dbReference type="InterPro" id="IPR026385">
    <property type="entry name" value="LegC-like"/>
</dbReference>
<accession>A0A6J6FQL8</accession>
<dbReference type="Gene3D" id="3.90.1150.10">
    <property type="entry name" value="Aspartate Aminotransferase, domain 1"/>
    <property type="match status" value="1"/>
</dbReference>
<dbReference type="GO" id="GO:0030170">
    <property type="term" value="F:pyridoxal phosphate binding"/>
    <property type="evidence" value="ECO:0007669"/>
    <property type="project" value="TreeGrafter"/>
</dbReference>
<dbReference type="PIRSF" id="PIRSF000390">
    <property type="entry name" value="PLP_StrS"/>
    <property type="match status" value="1"/>
</dbReference>
<evidence type="ECO:0000313" key="1">
    <source>
        <dbReference type="EMBL" id="CAB4591412.1"/>
    </source>
</evidence>
<dbReference type="Gene3D" id="3.40.640.10">
    <property type="entry name" value="Type I PLP-dependent aspartate aminotransferase-like (Major domain)"/>
    <property type="match status" value="1"/>
</dbReference>
<dbReference type="InterPro" id="IPR015422">
    <property type="entry name" value="PyrdxlP-dep_Trfase_small"/>
</dbReference>
<protein>
    <submittedName>
        <fullName evidence="1">Unannotated protein</fullName>
    </submittedName>
</protein>
<name>A0A6J6FQL8_9ZZZZ</name>
<dbReference type="Pfam" id="PF01041">
    <property type="entry name" value="DegT_DnrJ_EryC1"/>
    <property type="match status" value="1"/>
</dbReference>
<dbReference type="InterPro" id="IPR015424">
    <property type="entry name" value="PyrdxlP-dep_Trfase"/>
</dbReference>
<dbReference type="AlphaFoldDB" id="A0A6J6FQL8"/>
<organism evidence="1">
    <name type="scientific">freshwater metagenome</name>
    <dbReference type="NCBI Taxonomy" id="449393"/>
    <lineage>
        <taxon>unclassified sequences</taxon>
        <taxon>metagenomes</taxon>
        <taxon>ecological metagenomes</taxon>
    </lineage>
</organism>
<dbReference type="PANTHER" id="PTHR30244:SF30">
    <property type="entry name" value="BLR5990 PROTEIN"/>
    <property type="match status" value="1"/>
</dbReference>
<proteinExistence type="predicted"/>
<reference evidence="1" key="1">
    <citation type="submission" date="2020-05" db="EMBL/GenBank/DDBJ databases">
        <authorList>
            <person name="Chiriac C."/>
            <person name="Salcher M."/>
            <person name="Ghai R."/>
            <person name="Kavagutti S V."/>
        </authorList>
    </citation>
    <scope>NUCLEOTIDE SEQUENCE</scope>
</reference>
<dbReference type="PANTHER" id="PTHR30244">
    <property type="entry name" value="TRANSAMINASE"/>
    <property type="match status" value="1"/>
</dbReference>
<dbReference type="EMBL" id="CAEZUN010000006">
    <property type="protein sequence ID" value="CAB4591412.1"/>
    <property type="molecule type" value="Genomic_DNA"/>
</dbReference>
<dbReference type="CDD" id="cd00616">
    <property type="entry name" value="AHBA_syn"/>
    <property type="match status" value="1"/>
</dbReference>
<dbReference type="NCBIfam" id="TIGR04181">
    <property type="entry name" value="NHT_00031"/>
    <property type="match status" value="1"/>
</dbReference>
<dbReference type="SUPFAM" id="SSF53383">
    <property type="entry name" value="PLP-dependent transferases"/>
    <property type="match status" value="1"/>
</dbReference>
<gene>
    <name evidence="1" type="ORF">UFOPK1826_00078</name>
</gene>
<dbReference type="GO" id="GO:0008483">
    <property type="term" value="F:transaminase activity"/>
    <property type="evidence" value="ECO:0007669"/>
    <property type="project" value="TreeGrafter"/>
</dbReference>
<dbReference type="InterPro" id="IPR000653">
    <property type="entry name" value="DegT/StrS_aminotransferase"/>
</dbReference>